<dbReference type="InterPro" id="IPR052021">
    <property type="entry name" value="Type-I_RS_S_subunit"/>
</dbReference>
<accession>A0A2Z5PH31</accession>
<dbReference type="GO" id="GO:0009035">
    <property type="term" value="F:type I site-specific deoxyribonuclease activity"/>
    <property type="evidence" value="ECO:0007669"/>
    <property type="project" value="UniProtKB-EC"/>
</dbReference>
<dbReference type="KEGG" id="mmao:MMOS7_08040"/>
<dbReference type="InterPro" id="IPR000055">
    <property type="entry name" value="Restrct_endonuc_typeI_TRD"/>
</dbReference>
<keyword evidence="4" id="KW-0175">Coiled coil</keyword>
<dbReference type="InterPro" id="IPR044946">
    <property type="entry name" value="Restrct_endonuc_typeI_TRD_sf"/>
</dbReference>
<comment type="similarity">
    <text evidence="1">Belongs to the type-I restriction system S methylase family.</text>
</comment>
<keyword evidence="3" id="KW-0238">DNA-binding</keyword>
<keyword evidence="6" id="KW-0378">Hydrolase</keyword>
<evidence type="ECO:0000259" key="5">
    <source>
        <dbReference type="Pfam" id="PF01420"/>
    </source>
</evidence>
<dbReference type="PANTHER" id="PTHR30408:SF12">
    <property type="entry name" value="TYPE I RESTRICTION ENZYME MJAVIII SPECIFICITY SUBUNIT"/>
    <property type="match status" value="1"/>
</dbReference>
<dbReference type="Gene3D" id="1.10.287.1120">
    <property type="entry name" value="Bipartite methylase S protein"/>
    <property type="match status" value="1"/>
</dbReference>
<sequence length="421" mass="48437">MNNKNEYRETKLGVIPKDWDVIEIEKTRDPKDRYSFTGGPFGSDLKSEHYAEEGVRVLQLQNIGDGVFLDDYRIYTSESKADELISCNIYPGEIIISKMAEPLARACIIPDFDNRYLMCSDGIRLKVDVTKYDRNYIFYTINSSNFRNNAIKHGNGTTRLRIGLSELKNLQIPLPPLPEQQKIAEILSTWDIQIENLENLISKKIETKKGLMQNLLTGKVRFPGFEDEWKEVKLGDILNEFSEKTHENNQHMILSVTKTGIIPQSEQFNKQVASSDNAGYKILRYGNLVFSSMNLWMGSLDILRTYEIGIVSPAYKTFKINYSLVDIDFIQDFLKSKHMIWIYNINSEQGASIVRRNLDLDGLLSTKIMLPELREQQKIGKMLSTQDKEIDLLKQKLELVKTQKKGLMQNLLTGKIRVKTS</sequence>
<reference evidence="6 7" key="1">
    <citation type="submission" date="2009-06" db="EMBL/GenBank/DDBJ databases">
        <title>Molecular Evidence for Microbiologically Influenced Corrosion from genome of Methanogen.</title>
        <authorList>
            <person name="Ito N."/>
            <person name="Tsurumaru H."/>
            <person name="Shimizu A."/>
            <person name="Harada T."/>
            <person name="Hosoyama A."/>
            <person name="Horikawa H."/>
            <person name="Wakai S."/>
            <person name="Sasaki K."/>
            <person name="Nishijima K."/>
            <person name="Ataku H."/>
            <person name="Yamazaki J."/>
            <person name="Mise M."/>
            <person name="Yamazaki S."/>
            <person name="Tanikawa S."/>
            <person name="Harayama S."/>
            <person name="Fujita N."/>
        </authorList>
    </citation>
    <scope>NUCLEOTIDE SEQUENCE [LARGE SCALE GENOMIC DNA]</scope>
    <source>
        <strain evidence="7">OS7 ( NBRC 103642)</strain>
    </source>
</reference>
<dbReference type="Proteomes" id="UP000263689">
    <property type="component" value="Chromosome"/>
</dbReference>
<evidence type="ECO:0000256" key="2">
    <source>
        <dbReference type="ARBA" id="ARBA00022747"/>
    </source>
</evidence>
<protein>
    <submittedName>
        <fullName evidence="6">Type I restriction-modification system S subunit</fullName>
        <ecNumber evidence="6">3.1.21.3</ecNumber>
    </submittedName>
</protein>
<evidence type="ECO:0000256" key="3">
    <source>
        <dbReference type="ARBA" id="ARBA00023125"/>
    </source>
</evidence>
<dbReference type="GeneID" id="37875291"/>
<dbReference type="RefSeq" id="WP_119720848.1">
    <property type="nucleotide sequence ID" value="NZ_AP011528.1"/>
</dbReference>
<dbReference type="EC" id="3.1.21.3" evidence="6"/>
<dbReference type="Gene3D" id="3.90.220.20">
    <property type="entry name" value="DNA methylase specificity domains"/>
    <property type="match status" value="2"/>
</dbReference>
<dbReference type="AlphaFoldDB" id="A0A2Z5PH31"/>
<dbReference type="GO" id="GO:0003677">
    <property type="term" value="F:DNA binding"/>
    <property type="evidence" value="ECO:0007669"/>
    <property type="project" value="UniProtKB-KW"/>
</dbReference>
<name>A0A2Z5PH31_METMI</name>
<feature type="coiled-coil region" evidence="4">
    <location>
        <begin position="383"/>
        <end position="410"/>
    </location>
</feature>
<dbReference type="GO" id="GO:0009307">
    <property type="term" value="P:DNA restriction-modification system"/>
    <property type="evidence" value="ECO:0007669"/>
    <property type="project" value="UniProtKB-KW"/>
</dbReference>
<dbReference type="PANTHER" id="PTHR30408">
    <property type="entry name" value="TYPE-1 RESTRICTION ENZYME ECOKI SPECIFICITY PROTEIN"/>
    <property type="match status" value="1"/>
</dbReference>
<evidence type="ECO:0000256" key="4">
    <source>
        <dbReference type="SAM" id="Coils"/>
    </source>
</evidence>
<feature type="domain" description="Type I restriction modification DNA specificity" evidence="5">
    <location>
        <begin position="227"/>
        <end position="401"/>
    </location>
</feature>
<gene>
    <name evidence="6" type="primary">hsdS</name>
    <name evidence="6" type="ORF">MMOS7_08040</name>
</gene>
<evidence type="ECO:0000313" key="7">
    <source>
        <dbReference type="Proteomes" id="UP000263689"/>
    </source>
</evidence>
<evidence type="ECO:0000256" key="1">
    <source>
        <dbReference type="ARBA" id="ARBA00010923"/>
    </source>
</evidence>
<dbReference type="REBASE" id="94218">
    <property type="entry name" value="S.MmaOS7ORF8050P"/>
</dbReference>
<feature type="domain" description="Type I restriction modification DNA specificity" evidence="5">
    <location>
        <begin position="81"/>
        <end position="206"/>
    </location>
</feature>
<dbReference type="Pfam" id="PF01420">
    <property type="entry name" value="Methylase_S"/>
    <property type="match status" value="2"/>
</dbReference>
<dbReference type="EMBL" id="AP011528">
    <property type="protein sequence ID" value="BAP62890.1"/>
    <property type="molecule type" value="Genomic_DNA"/>
</dbReference>
<dbReference type="SUPFAM" id="SSF116734">
    <property type="entry name" value="DNA methylase specificity domain"/>
    <property type="match status" value="2"/>
</dbReference>
<organism evidence="6 7">
    <name type="scientific">Methanococcus maripaludis OS7</name>
    <dbReference type="NCBI Taxonomy" id="637915"/>
    <lineage>
        <taxon>Archaea</taxon>
        <taxon>Methanobacteriati</taxon>
        <taxon>Methanobacteriota</taxon>
        <taxon>Methanomada group</taxon>
        <taxon>Methanococci</taxon>
        <taxon>Methanococcales</taxon>
        <taxon>Methanococcaceae</taxon>
        <taxon>Methanococcus</taxon>
    </lineage>
</organism>
<evidence type="ECO:0000313" key="6">
    <source>
        <dbReference type="EMBL" id="BAP62890.1"/>
    </source>
</evidence>
<proteinExistence type="inferred from homology"/>
<keyword evidence="2" id="KW-0680">Restriction system</keyword>